<gene>
    <name evidence="6" type="ORF">CCHL11_04123</name>
</gene>
<accession>A0A1Q8RQ14</accession>
<feature type="compositionally biased region" description="Polar residues" evidence="4">
    <location>
        <begin position="333"/>
        <end position="373"/>
    </location>
</feature>
<keyword evidence="3" id="KW-0175">Coiled coil</keyword>
<dbReference type="InterPro" id="IPR012943">
    <property type="entry name" value="Cnn_1N"/>
</dbReference>
<comment type="caution">
    <text evidence="6">The sequence shown here is derived from an EMBL/GenBank/DDBJ whole genome shotgun (WGS) entry which is preliminary data.</text>
</comment>
<feature type="region of interest" description="Disordered" evidence="4">
    <location>
        <begin position="409"/>
        <end position="428"/>
    </location>
</feature>
<feature type="region of interest" description="Disordered" evidence="4">
    <location>
        <begin position="528"/>
        <end position="614"/>
    </location>
</feature>
<evidence type="ECO:0000256" key="4">
    <source>
        <dbReference type="SAM" id="MobiDB-lite"/>
    </source>
</evidence>
<evidence type="ECO:0000256" key="2">
    <source>
        <dbReference type="ARBA" id="ARBA00022490"/>
    </source>
</evidence>
<dbReference type="Pfam" id="PF07989">
    <property type="entry name" value="Cnn_1N"/>
    <property type="match status" value="1"/>
</dbReference>
<keyword evidence="2" id="KW-0963">Cytoplasm</keyword>
<feature type="domain" description="Centrosomin N-terminal motif 1" evidence="5">
    <location>
        <begin position="3"/>
        <end position="71"/>
    </location>
</feature>
<feature type="coiled-coil region" evidence="3">
    <location>
        <begin position="31"/>
        <end position="93"/>
    </location>
</feature>
<feature type="compositionally biased region" description="Polar residues" evidence="4">
    <location>
        <begin position="718"/>
        <end position="730"/>
    </location>
</feature>
<reference evidence="6 7" key="1">
    <citation type="submission" date="2016-11" db="EMBL/GenBank/DDBJ databases">
        <title>Draft Genome Assembly of Colletotrichum chlorophyti a pathogen of herbaceous plants.</title>
        <authorList>
            <person name="Gan P."/>
            <person name="Narusaka M."/>
            <person name="Tsushima A."/>
            <person name="Narusaka Y."/>
            <person name="Takano Y."/>
            <person name="Shirasu K."/>
        </authorList>
    </citation>
    <scope>NUCLEOTIDE SEQUENCE [LARGE SCALE GENOMIC DNA]</scope>
    <source>
        <strain evidence="6 7">NTL11</strain>
    </source>
</reference>
<feature type="compositionally biased region" description="Basic and acidic residues" evidence="4">
    <location>
        <begin position="315"/>
        <end position="324"/>
    </location>
</feature>
<dbReference type="EMBL" id="MPGH01000132">
    <property type="protein sequence ID" value="OLN86263.1"/>
    <property type="molecule type" value="Genomic_DNA"/>
</dbReference>
<dbReference type="OrthoDB" id="10251744at2759"/>
<feature type="compositionally biased region" description="Basic and acidic residues" evidence="4">
    <location>
        <begin position="587"/>
        <end position="601"/>
    </location>
</feature>
<feature type="region of interest" description="Disordered" evidence="4">
    <location>
        <begin position="196"/>
        <end position="270"/>
    </location>
</feature>
<feature type="compositionally biased region" description="Polar residues" evidence="4">
    <location>
        <begin position="563"/>
        <end position="573"/>
    </location>
</feature>
<dbReference type="STRING" id="708187.A0A1Q8RQ14"/>
<evidence type="ECO:0000259" key="5">
    <source>
        <dbReference type="Pfam" id="PF07989"/>
    </source>
</evidence>
<evidence type="ECO:0000256" key="3">
    <source>
        <dbReference type="SAM" id="Coils"/>
    </source>
</evidence>
<dbReference type="Proteomes" id="UP000186583">
    <property type="component" value="Unassembled WGS sequence"/>
</dbReference>
<organism evidence="6 7">
    <name type="scientific">Colletotrichum chlorophyti</name>
    <dbReference type="NCBI Taxonomy" id="708187"/>
    <lineage>
        <taxon>Eukaryota</taxon>
        <taxon>Fungi</taxon>
        <taxon>Dikarya</taxon>
        <taxon>Ascomycota</taxon>
        <taxon>Pezizomycotina</taxon>
        <taxon>Sordariomycetes</taxon>
        <taxon>Hypocreomycetidae</taxon>
        <taxon>Glomerellales</taxon>
        <taxon>Glomerellaceae</taxon>
        <taxon>Colletotrichum</taxon>
    </lineage>
</organism>
<evidence type="ECO:0000313" key="7">
    <source>
        <dbReference type="Proteomes" id="UP000186583"/>
    </source>
</evidence>
<name>A0A1Q8RQ14_9PEZI</name>
<feature type="region of interest" description="Disordered" evidence="4">
    <location>
        <begin position="663"/>
        <end position="736"/>
    </location>
</feature>
<evidence type="ECO:0000256" key="1">
    <source>
        <dbReference type="ARBA" id="ARBA00004496"/>
    </source>
</evidence>
<comment type="subcellular location">
    <subcellularLocation>
        <location evidence="1">Cytoplasm</location>
    </subcellularLocation>
</comment>
<sequence>MGLKEMETTVSTLHKQNFDLKLELFHRRERQNALEQRIDALETEKAQIDGVNDRLLDEIEKRDKAVQEAVQMIVTLEARVAQLLEEREMVRQVEVAGYLPLEELESRLSGPTPKPNAANLVRLEEDAKGLSRVPSFLSVRSDKTDNLREVYISSRGSALSLPRLTTEGMEDPETRRINSLTSPSLSVLSESSFVSVYGERDSQGRPAVSDITEPSMMDGASRLYNSRKPPSSSEQAKVQRPSTAASATSRRPSRSESVGRTPGPGQFQSIHDIIDHTSPLQRLARLDYAYLDKPPTQDQSPLANKGQPVGQNKNANREALRRVATDTPVPRSGDQTLPPTPDTISTSTLRRLKTSYDTLPRQTGVTGQHSHPSISDGVSKAEQTEHTGGVPVFQQAVVSASGRHEPVHTACFDTRPPLIPRPRSAGDTTVSHFRDVDWDSDADSTHSLDSSLDIWLQQGREPKDHDHRGRESPALFNFPPSGGGWATNAMFGSSGGAFGVPGLASGYGNPVEDLLSAQEVLFPNGAQVLSTPDRRSSLGVALAPTSSSKQPPANGKLRKLPSRGNSRRNSVDAQSMHVADSAAYSQHHPEAKTGARSKDNHYPPSTGAASRGHRLNIFRRSIGGGAMPAQHEPSYSVEDQSATAAAKIGPMGVPSWVQRSGIVDDDRDSATPPPIMRNPRPGRSTSVDEGAPLNERTRIAPITPMAHHDPMTPPRRGTPTSVEATPSTNGATGGVLLNKRKWLPGFGRTNSLRNRAG</sequence>
<proteinExistence type="predicted"/>
<keyword evidence="7" id="KW-1185">Reference proteome</keyword>
<dbReference type="GO" id="GO:0005737">
    <property type="term" value="C:cytoplasm"/>
    <property type="evidence" value="ECO:0007669"/>
    <property type="project" value="UniProtKB-SubCell"/>
</dbReference>
<evidence type="ECO:0000313" key="6">
    <source>
        <dbReference type="EMBL" id="OLN86263.1"/>
    </source>
</evidence>
<protein>
    <recommendedName>
        <fullName evidence="5">Centrosomin N-terminal motif 1 domain-containing protein</fullName>
    </recommendedName>
</protein>
<feature type="compositionally biased region" description="Low complexity" evidence="4">
    <location>
        <begin position="240"/>
        <end position="250"/>
    </location>
</feature>
<dbReference type="AlphaFoldDB" id="A0A1Q8RQ14"/>
<dbReference type="GO" id="GO:0005815">
    <property type="term" value="C:microtubule organizing center"/>
    <property type="evidence" value="ECO:0007669"/>
    <property type="project" value="InterPro"/>
</dbReference>
<feature type="region of interest" description="Disordered" evidence="4">
    <location>
        <begin position="292"/>
        <end position="386"/>
    </location>
</feature>